<dbReference type="InterPro" id="IPR023214">
    <property type="entry name" value="HAD_sf"/>
</dbReference>
<dbReference type="SFLD" id="SFLDG01129">
    <property type="entry name" value="C1.5:_HAD__Beta-PGM__Phosphata"/>
    <property type="match status" value="1"/>
</dbReference>
<dbReference type="PANTHER" id="PTHR18901">
    <property type="entry name" value="2-DEOXYGLUCOSE-6-PHOSPHATE PHOSPHATASE 2"/>
    <property type="match status" value="1"/>
</dbReference>
<dbReference type="Gene3D" id="1.10.150.240">
    <property type="entry name" value="Putative phosphatase, domain 2"/>
    <property type="match status" value="1"/>
</dbReference>
<dbReference type="InterPro" id="IPR006439">
    <property type="entry name" value="HAD-SF_hydro_IA"/>
</dbReference>
<protein>
    <submittedName>
        <fullName evidence="1">Putative phosphatase</fullName>
    </submittedName>
</protein>
<dbReference type="PANTHER" id="PTHR18901:SF38">
    <property type="entry name" value="PSEUDOURIDINE-5'-PHOSPHATASE"/>
    <property type="match status" value="1"/>
</dbReference>
<dbReference type="EMBL" id="AP012204">
    <property type="protein sequence ID" value="BAK35635.1"/>
    <property type="molecule type" value="Genomic_DNA"/>
</dbReference>
<keyword evidence="2" id="KW-1185">Reference proteome</keyword>
<dbReference type="RefSeq" id="WP_013863504.1">
    <property type="nucleotide sequence ID" value="NC_015635.1"/>
</dbReference>
<organism evidence="1 2">
    <name type="scientific">Microlunatus phosphovorus (strain ATCC 700054 / DSM 10555 / JCM 9379 / NBRC 101784 / NCIMB 13414 / VKM Ac-1990 / NM-1)</name>
    <dbReference type="NCBI Taxonomy" id="1032480"/>
    <lineage>
        <taxon>Bacteria</taxon>
        <taxon>Bacillati</taxon>
        <taxon>Actinomycetota</taxon>
        <taxon>Actinomycetes</taxon>
        <taxon>Propionibacteriales</taxon>
        <taxon>Propionibacteriaceae</taxon>
        <taxon>Microlunatus</taxon>
    </lineage>
</organism>
<evidence type="ECO:0000313" key="1">
    <source>
        <dbReference type="EMBL" id="BAK35635.1"/>
    </source>
</evidence>
<dbReference type="HOGENOM" id="CLU_045011_13_1_11"/>
<gene>
    <name evidence="1" type="ordered locus">MLP_26210</name>
</gene>
<sequence>MNDATPTLTPETGLAEPALAPQAVLWDFDGTLADTEPLWIAAEFAVIEGELGAPWSMEHAERLVGSDLIEAAIYMLETIGRTDLEPAWMVSRILDRVVAAVTSSDELAWRPGALELLAELRATGMPCALVSASYRVLLDAVLERLPAGTFAVSVGGDEVTRGKPHPEPYQRACALLGVEPEDCVVLEDSITGARAGNAAGSVVVGIPNIVDIPPAPDRVIVPSLVGLDLASLTTIYATVTRAR</sequence>
<dbReference type="Pfam" id="PF13419">
    <property type="entry name" value="HAD_2"/>
    <property type="match status" value="1"/>
</dbReference>
<dbReference type="PRINTS" id="PR00413">
    <property type="entry name" value="HADHALOGNASE"/>
</dbReference>
<dbReference type="OrthoDB" id="9797743at2"/>
<dbReference type="CDD" id="cd07505">
    <property type="entry name" value="HAD_BPGM-like"/>
    <property type="match status" value="1"/>
</dbReference>
<name>F5XH03_MICPN</name>
<dbReference type="NCBIfam" id="TIGR01509">
    <property type="entry name" value="HAD-SF-IA-v3"/>
    <property type="match status" value="1"/>
</dbReference>
<dbReference type="Gene3D" id="3.40.50.1000">
    <property type="entry name" value="HAD superfamily/HAD-like"/>
    <property type="match status" value="1"/>
</dbReference>
<accession>F5XH03</accession>
<dbReference type="InterPro" id="IPR023198">
    <property type="entry name" value="PGP-like_dom2"/>
</dbReference>
<dbReference type="InterPro" id="IPR041492">
    <property type="entry name" value="HAD_2"/>
</dbReference>
<dbReference type="AlphaFoldDB" id="F5XH03"/>
<proteinExistence type="predicted"/>
<dbReference type="Proteomes" id="UP000007947">
    <property type="component" value="Chromosome"/>
</dbReference>
<reference evidence="1 2" key="1">
    <citation type="submission" date="2011-05" db="EMBL/GenBank/DDBJ databases">
        <title>Whole genome sequence of Microlunatus phosphovorus NM-1.</title>
        <authorList>
            <person name="Hosoyama A."/>
            <person name="Sasaki K."/>
            <person name="Harada T."/>
            <person name="Igarashi R."/>
            <person name="Kawakoshi A."/>
            <person name="Sasagawa M."/>
            <person name="Fukada J."/>
            <person name="Nakamura S."/>
            <person name="Katano Y."/>
            <person name="Hanada S."/>
            <person name="Kamagata Y."/>
            <person name="Nakamura N."/>
            <person name="Yamazaki S."/>
            <person name="Fujita N."/>
        </authorList>
    </citation>
    <scope>NUCLEOTIDE SEQUENCE [LARGE SCALE GENOMIC DNA]</scope>
    <source>
        <strain evidence="2">ATCC 700054 / DSM 10555 / JCM 9379 / NBRC 101784 / NCIMB 13414 / VKM Ac-1990 / NM-1</strain>
    </source>
</reference>
<dbReference type="InterPro" id="IPR036412">
    <property type="entry name" value="HAD-like_sf"/>
</dbReference>
<evidence type="ECO:0000313" key="2">
    <source>
        <dbReference type="Proteomes" id="UP000007947"/>
    </source>
</evidence>
<dbReference type="eggNOG" id="COG0637">
    <property type="taxonomic scope" value="Bacteria"/>
</dbReference>
<dbReference type="KEGG" id="mph:MLP_26210"/>
<dbReference type="SUPFAM" id="SSF56784">
    <property type="entry name" value="HAD-like"/>
    <property type="match status" value="1"/>
</dbReference>
<dbReference type="STRING" id="1032480.MLP_26210"/>
<dbReference type="SFLD" id="SFLDS00003">
    <property type="entry name" value="Haloacid_Dehalogenase"/>
    <property type="match status" value="1"/>
</dbReference>